<gene>
    <name evidence="2" type="ORF">LKE05_07570</name>
</gene>
<sequence>MSTVYNKKYFTDLLEKLVLPLKEHYSEECANLYLGHTGAAFEDRTIPMQGFSRVLWGLVPLWAGGENIEDFSEIYTKGLSAGTNPNSKEYWGGFRNYDQKFVEIAAIAYGLLLAPDKLWEPLDDSAKKNLADFLLLSNSYEVSDNNWRLFPVLVNLALKSLSQPYDQHLIDFGLERLDSYYLGNGWYKDGVTEQRDYYIPFALHFYSLIYAKVCEKSDPERSALYKERAAEFAKQYIYWFDDKGRALVYGRSLTYRFAQAAFWSACIYADVPVFSHGIIKGIIVRHFEEWFSHPITDNGGVLTIGYRYTNLHMSESYNSPGSPYWSLKAFILLALPGNHPFWQAEPLPFPLFDQYQTVLQSEA</sequence>
<accession>A0AAE3DYD2</accession>
<comment type="caution">
    <text evidence="2">The sequence shown here is derived from an EMBL/GenBank/DDBJ whole genome shotgun (WGS) entry which is preliminary data.</text>
</comment>
<proteinExistence type="predicted"/>
<protein>
    <submittedName>
        <fullName evidence="2">DUF2264 domain-containing protein</fullName>
    </submittedName>
</protein>
<feature type="domain" description="DUF2264" evidence="1">
    <location>
        <begin position="7"/>
        <end position="348"/>
    </location>
</feature>
<dbReference type="AlphaFoldDB" id="A0AAE3DYD2"/>
<dbReference type="PANTHER" id="PTHR35339:SF4">
    <property type="entry name" value="LINALOOL DEHYDRATASE_ISOMERASE DOMAIN-CONTAINING PROTEIN"/>
    <property type="match status" value="1"/>
</dbReference>
<dbReference type="Proteomes" id="UP001198242">
    <property type="component" value="Unassembled WGS sequence"/>
</dbReference>
<dbReference type="PANTHER" id="PTHR35339">
    <property type="entry name" value="LINALOOL DEHYDRATASE_ISOMERASE DOMAIN-CONTAINING PROTEIN"/>
    <property type="match status" value="1"/>
</dbReference>
<dbReference type="PIRSF" id="PIRSF014753">
    <property type="entry name" value="UCP014753"/>
    <property type="match status" value="1"/>
</dbReference>
<dbReference type="EMBL" id="JAJEQM010000009">
    <property type="protein sequence ID" value="MCC2210646.1"/>
    <property type="molecule type" value="Genomic_DNA"/>
</dbReference>
<evidence type="ECO:0000313" key="3">
    <source>
        <dbReference type="Proteomes" id="UP001198242"/>
    </source>
</evidence>
<evidence type="ECO:0000313" key="2">
    <source>
        <dbReference type="EMBL" id="MCC2210646.1"/>
    </source>
</evidence>
<name>A0AAE3DYD2_9FIRM</name>
<keyword evidence="3" id="KW-1185">Reference proteome</keyword>
<reference evidence="2 3" key="1">
    <citation type="submission" date="2021-10" db="EMBL/GenBank/DDBJ databases">
        <title>Anaerobic single-cell dispensing facilitates the cultivation of human gut bacteria.</title>
        <authorList>
            <person name="Afrizal A."/>
        </authorList>
    </citation>
    <scope>NUCLEOTIDE SEQUENCE [LARGE SCALE GENOMIC DNA]</scope>
    <source>
        <strain evidence="2 3">CLA-AA-H232</strain>
    </source>
</reference>
<dbReference type="RefSeq" id="WP_308456431.1">
    <property type="nucleotide sequence ID" value="NZ_JAJEQM010000009.1"/>
</dbReference>
<dbReference type="InterPro" id="IPR016624">
    <property type="entry name" value="UCP014753"/>
</dbReference>
<organism evidence="2 3">
    <name type="scientific">Hominilimicola fabiformis</name>
    <dbReference type="NCBI Taxonomy" id="2885356"/>
    <lineage>
        <taxon>Bacteria</taxon>
        <taxon>Bacillati</taxon>
        <taxon>Bacillota</taxon>
        <taxon>Clostridia</taxon>
        <taxon>Eubacteriales</taxon>
        <taxon>Oscillospiraceae</taxon>
        <taxon>Hominilimicola</taxon>
    </lineage>
</organism>
<evidence type="ECO:0000259" key="1">
    <source>
        <dbReference type="Pfam" id="PF10022"/>
    </source>
</evidence>
<dbReference type="Pfam" id="PF10022">
    <property type="entry name" value="DUF2264"/>
    <property type="match status" value="1"/>
</dbReference>
<dbReference type="InterPro" id="IPR049349">
    <property type="entry name" value="DUF2264_N"/>
</dbReference>